<protein>
    <submittedName>
        <fullName evidence="1">Mobile element protein</fullName>
    </submittedName>
</protein>
<name>A0A2Z5ZJ32_9PROT</name>
<dbReference type="EMBL" id="AP018515">
    <property type="protein sequence ID" value="BBC80814.1"/>
    <property type="molecule type" value="Genomic_DNA"/>
</dbReference>
<dbReference type="Proteomes" id="UP000270034">
    <property type="component" value="Chromosome"/>
</dbReference>
<evidence type="ECO:0000313" key="1">
    <source>
        <dbReference type="EMBL" id="BBC80814.1"/>
    </source>
</evidence>
<organism evidence="1 2">
    <name type="scientific">Acetobacter orientalis</name>
    <dbReference type="NCBI Taxonomy" id="146474"/>
    <lineage>
        <taxon>Bacteria</taxon>
        <taxon>Pseudomonadati</taxon>
        <taxon>Pseudomonadota</taxon>
        <taxon>Alphaproteobacteria</taxon>
        <taxon>Acetobacterales</taxon>
        <taxon>Acetobacteraceae</taxon>
        <taxon>Acetobacter</taxon>
    </lineage>
</organism>
<reference evidence="1 2" key="1">
    <citation type="submission" date="2018-02" db="EMBL/GenBank/DDBJ databases">
        <title>Acetobacter orientalis genome.</title>
        <authorList>
            <person name="Nakashima N."/>
            <person name="Tamura T."/>
        </authorList>
    </citation>
    <scope>NUCLEOTIDE SEQUENCE [LARGE SCALE GENOMIC DNA]</scope>
    <source>
        <strain evidence="1 2">FAN1</strain>
    </source>
</reference>
<dbReference type="KEGG" id="aot:AcetOri_orf03729"/>
<sequence length="39" mass="4364">MGRLILPALERASGSEICSFTIRMAPLYSRHELCTQKLA</sequence>
<proteinExistence type="predicted"/>
<gene>
    <name evidence="1" type="ORF">AcetOrient_orf03729</name>
</gene>
<dbReference type="AlphaFoldDB" id="A0A2Z5ZJ32"/>
<evidence type="ECO:0000313" key="2">
    <source>
        <dbReference type="Proteomes" id="UP000270034"/>
    </source>
</evidence>
<accession>A0A2Z5ZJ32</accession>